<protein>
    <submittedName>
        <fullName evidence="3">Transcriptional regulator, LysR family</fullName>
    </submittedName>
</protein>
<dbReference type="STRING" id="83765.SAMN05660284_02519"/>
<name>A0A1I5CWQ9_9NEIS</name>
<dbReference type="AlphaFoldDB" id="A0A1I5CWQ9"/>
<feature type="domain" description="LysR substrate-binding" evidence="2">
    <location>
        <begin position="33"/>
        <end position="236"/>
    </location>
</feature>
<dbReference type="Gene3D" id="3.40.190.290">
    <property type="match status" value="1"/>
</dbReference>
<evidence type="ECO:0000256" key="1">
    <source>
        <dbReference type="ARBA" id="ARBA00023159"/>
    </source>
</evidence>
<evidence type="ECO:0000313" key="3">
    <source>
        <dbReference type="EMBL" id="SFN91440.1"/>
    </source>
</evidence>
<dbReference type="PANTHER" id="PTHR30293">
    <property type="entry name" value="TRANSCRIPTIONAL REGULATORY PROTEIN NAC-RELATED"/>
    <property type="match status" value="1"/>
</dbReference>
<dbReference type="SUPFAM" id="SSF53850">
    <property type="entry name" value="Periplasmic binding protein-like II"/>
    <property type="match status" value="1"/>
</dbReference>
<sequence length="244" mass="26497">MLTDAGKRLFDHSIGILQLMSCARDDIEANRNMPSGRIVVGLPPSYGRLFTLPLVQEFKDSLLKARLSIVEGLSAHLAEWIATGRADLAILVNPDPNPALDIQPILEEPVCLVGVAGSLEDKTGGIEFKDLTTLPLILPERTHAMRKLLETQSALAGIKLQVAWEISSITSILNLVQAKHGYAVLPRSSLAVNGEPEHFSLSPILNPMLTSTLCLATSSSKNPTPLILHVHRLLRALATSRRKT</sequence>
<dbReference type="InterPro" id="IPR005119">
    <property type="entry name" value="LysR_subst-bd"/>
</dbReference>
<keyword evidence="4" id="KW-1185">Reference proteome</keyword>
<dbReference type="GO" id="GO:2000142">
    <property type="term" value="P:regulation of DNA-templated transcription initiation"/>
    <property type="evidence" value="ECO:0007669"/>
    <property type="project" value="TreeGrafter"/>
</dbReference>
<evidence type="ECO:0000313" key="4">
    <source>
        <dbReference type="Proteomes" id="UP000242869"/>
    </source>
</evidence>
<dbReference type="GO" id="GO:0003700">
    <property type="term" value="F:DNA-binding transcription factor activity"/>
    <property type="evidence" value="ECO:0007669"/>
    <property type="project" value="TreeGrafter"/>
</dbReference>
<reference evidence="4" key="1">
    <citation type="submission" date="2016-10" db="EMBL/GenBank/DDBJ databases">
        <authorList>
            <person name="Varghese N."/>
            <person name="Submissions S."/>
        </authorList>
    </citation>
    <scope>NUCLEOTIDE SEQUENCE [LARGE SCALE GENOMIC DNA]</scope>
    <source>
        <strain evidence="4">DSM 6150</strain>
    </source>
</reference>
<dbReference type="Proteomes" id="UP000242869">
    <property type="component" value="Unassembled WGS sequence"/>
</dbReference>
<proteinExistence type="predicted"/>
<dbReference type="PANTHER" id="PTHR30293:SF0">
    <property type="entry name" value="NITROGEN ASSIMILATION REGULATORY PROTEIN NAC"/>
    <property type="match status" value="1"/>
</dbReference>
<dbReference type="Pfam" id="PF03466">
    <property type="entry name" value="LysR_substrate"/>
    <property type="match status" value="1"/>
</dbReference>
<organism evidence="3 4">
    <name type="scientific">Formivibrio citricus</name>
    <dbReference type="NCBI Taxonomy" id="83765"/>
    <lineage>
        <taxon>Bacteria</taxon>
        <taxon>Pseudomonadati</taxon>
        <taxon>Pseudomonadota</taxon>
        <taxon>Betaproteobacteria</taxon>
        <taxon>Neisseriales</taxon>
        <taxon>Chitinibacteraceae</taxon>
        <taxon>Formivibrio</taxon>
    </lineage>
</organism>
<accession>A0A1I5CWQ9</accession>
<evidence type="ECO:0000259" key="2">
    <source>
        <dbReference type="Pfam" id="PF03466"/>
    </source>
</evidence>
<gene>
    <name evidence="3" type="ORF">SAMN05660284_02519</name>
</gene>
<keyword evidence="1" id="KW-0010">Activator</keyword>
<dbReference type="EMBL" id="FOVE01000021">
    <property type="protein sequence ID" value="SFN91440.1"/>
    <property type="molecule type" value="Genomic_DNA"/>
</dbReference>